<gene>
    <name evidence="8" type="ORF">CIPAW_03G204600</name>
</gene>
<evidence type="ECO:0000256" key="3">
    <source>
        <dbReference type="ARBA" id="ARBA00022807"/>
    </source>
</evidence>
<organism evidence="8 9">
    <name type="scientific">Carya illinoinensis</name>
    <name type="common">Pecan</name>
    <dbReference type="NCBI Taxonomy" id="32201"/>
    <lineage>
        <taxon>Eukaryota</taxon>
        <taxon>Viridiplantae</taxon>
        <taxon>Streptophyta</taxon>
        <taxon>Embryophyta</taxon>
        <taxon>Tracheophyta</taxon>
        <taxon>Spermatophyta</taxon>
        <taxon>Magnoliopsida</taxon>
        <taxon>eudicotyledons</taxon>
        <taxon>Gunneridae</taxon>
        <taxon>Pentapetalae</taxon>
        <taxon>rosids</taxon>
        <taxon>fabids</taxon>
        <taxon>Fagales</taxon>
        <taxon>Juglandaceae</taxon>
        <taxon>Carya</taxon>
    </lineage>
</organism>
<dbReference type="EMBL" id="CM031811">
    <property type="protein sequence ID" value="KAG6661865.1"/>
    <property type="molecule type" value="Genomic_DNA"/>
</dbReference>
<dbReference type="Proteomes" id="UP000811609">
    <property type="component" value="Chromosome 3"/>
</dbReference>
<dbReference type="PANTHER" id="PTHR12411">
    <property type="entry name" value="CYSTEINE PROTEASE FAMILY C1-RELATED"/>
    <property type="match status" value="1"/>
</dbReference>
<feature type="signal peptide" evidence="5">
    <location>
        <begin position="1"/>
        <end position="22"/>
    </location>
</feature>
<dbReference type="SMART" id="SM00645">
    <property type="entry name" value="Pept_C1"/>
    <property type="match status" value="1"/>
</dbReference>
<evidence type="ECO:0000256" key="1">
    <source>
        <dbReference type="ARBA" id="ARBA00022670"/>
    </source>
</evidence>
<dbReference type="GO" id="GO:0008234">
    <property type="term" value="F:cysteine-type peptidase activity"/>
    <property type="evidence" value="ECO:0007669"/>
    <property type="project" value="UniProtKB-KW"/>
</dbReference>
<dbReference type="FunFam" id="3.90.70.10:FF:000515">
    <property type="entry name" value="Uncharacterized protein"/>
    <property type="match status" value="1"/>
</dbReference>
<evidence type="ECO:0000256" key="2">
    <source>
        <dbReference type="ARBA" id="ARBA00022801"/>
    </source>
</evidence>
<evidence type="ECO:0000259" key="6">
    <source>
        <dbReference type="SMART" id="SM00645"/>
    </source>
</evidence>
<keyword evidence="2" id="KW-0378">Hydrolase</keyword>
<name>A0A8T1R569_CARIL</name>
<dbReference type="Pfam" id="PF08246">
    <property type="entry name" value="Inhibitor_I29"/>
    <property type="match status" value="1"/>
</dbReference>
<protein>
    <recommendedName>
        <fullName evidence="10">Senescence-specific cysteine protease SAG39</fullName>
    </recommendedName>
</protein>
<sequence>MGFFNKCQCICFALILTLGALASQVATCTLQDVAMCEMHEQWMARYGWLYENNQEKEKRFKIFKENVALIESLNDFGNKPYKLGVNQFANLTSEEFKASRNRFKGHECATKTSSFKYQNVTTLPSTMEWRKKGAVTPTKDEGQCGCCWAFSAVAAMEGITKLESGKLISLSKQELVDCDIKGFIQKNHGLTTEANYPYTANHAANIKGYEDMPTNNEKALLMAVANQPVSVAIDAGGSDFQFYLSGIFTGDCVTSLDHGVTAVGYEVTNDGTKYWLVKNLMQRDVDAKEGLCGIAMQASYLTA</sequence>
<evidence type="ECO:0000313" key="8">
    <source>
        <dbReference type="EMBL" id="KAG6661865.1"/>
    </source>
</evidence>
<dbReference type="InterPro" id="IPR013201">
    <property type="entry name" value="Prot_inhib_I29"/>
</dbReference>
<keyword evidence="9" id="KW-1185">Reference proteome</keyword>
<proteinExistence type="predicted"/>
<dbReference type="InterPro" id="IPR000668">
    <property type="entry name" value="Peptidase_C1A_C"/>
</dbReference>
<feature type="domain" description="Peptidase C1A papain C-terminal" evidence="6">
    <location>
        <begin position="123"/>
        <end position="302"/>
    </location>
</feature>
<dbReference type="CDD" id="cd02248">
    <property type="entry name" value="Peptidase_C1A"/>
    <property type="match status" value="1"/>
</dbReference>
<feature type="domain" description="Cathepsin propeptide inhibitor" evidence="7">
    <location>
        <begin position="39"/>
        <end position="96"/>
    </location>
</feature>
<keyword evidence="5" id="KW-0732">Signal</keyword>
<dbReference type="SMART" id="SM00848">
    <property type="entry name" value="Inhibitor_I29"/>
    <property type="match status" value="1"/>
</dbReference>
<dbReference type="InterPro" id="IPR039417">
    <property type="entry name" value="Peptidase_C1A_papain-like"/>
</dbReference>
<dbReference type="AlphaFoldDB" id="A0A8T1R569"/>
<dbReference type="Pfam" id="PF00112">
    <property type="entry name" value="Peptidase_C1"/>
    <property type="match status" value="1"/>
</dbReference>
<evidence type="ECO:0000313" key="9">
    <source>
        <dbReference type="Proteomes" id="UP000811609"/>
    </source>
</evidence>
<accession>A0A8T1R569</accession>
<feature type="chain" id="PRO_5035946293" description="Senescence-specific cysteine protease SAG39" evidence="5">
    <location>
        <begin position="23"/>
        <end position="303"/>
    </location>
</feature>
<comment type="caution">
    <text evidence="8">The sequence shown here is derived from an EMBL/GenBank/DDBJ whole genome shotgun (WGS) entry which is preliminary data.</text>
</comment>
<keyword evidence="4" id="KW-0325">Glycoprotein</keyword>
<evidence type="ECO:0000259" key="7">
    <source>
        <dbReference type="SMART" id="SM00848"/>
    </source>
</evidence>
<evidence type="ECO:0000256" key="5">
    <source>
        <dbReference type="SAM" id="SignalP"/>
    </source>
</evidence>
<evidence type="ECO:0000256" key="4">
    <source>
        <dbReference type="ARBA" id="ARBA00023180"/>
    </source>
</evidence>
<keyword evidence="1" id="KW-0645">Protease</keyword>
<keyword evidence="3" id="KW-0788">Thiol protease</keyword>
<reference evidence="8" key="1">
    <citation type="submission" date="2020-12" db="EMBL/GenBank/DDBJ databases">
        <title>WGS assembly of Carya illinoinensis cv. Pawnee.</title>
        <authorList>
            <person name="Platts A."/>
            <person name="Shu S."/>
            <person name="Wright S."/>
            <person name="Barry K."/>
            <person name="Edger P."/>
            <person name="Pires J.C."/>
            <person name="Schmutz J."/>
        </authorList>
    </citation>
    <scope>NUCLEOTIDE SEQUENCE</scope>
    <source>
        <tissue evidence="8">Leaf</tissue>
    </source>
</reference>
<dbReference type="InterPro" id="IPR013128">
    <property type="entry name" value="Peptidase_C1A"/>
</dbReference>
<dbReference type="GO" id="GO:0006508">
    <property type="term" value="P:proteolysis"/>
    <property type="evidence" value="ECO:0007669"/>
    <property type="project" value="UniProtKB-KW"/>
</dbReference>
<evidence type="ECO:0008006" key="10">
    <source>
        <dbReference type="Google" id="ProtNLM"/>
    </source>
</evidence>